<gene>
    <name evidence="3" type="ORF">TrVE_jg6080</name>
</gene>
<accession>A0A9W7C2G5</accession>
<dbReference type="PROSITE" id="PS51089">
    <property type="entry name" value="HP"/>
    <property type="match status" value="1"/>
</dbReference>
<evidence type="ECO:0000256" key="1">
    <source>
        <dbReference type="ARBA" id="ARBA00006126"/>
    </source>
</evidence>
<name>A0A9W7C2G5_9STRA</name>
<dbReference type="InterPro" id="IPR003128">
    <property type="entry name" value="Villin_headpiece"/>
</dbReference>
<dbReference type="PANTHER" id="PTHR46334">
    <property type="entry name" value="COSTARS FAMILY PROTEIN ABRACL"/>
    <property type="match status" value="1"/>
</dbReference>
<dbReference type="GO" id="GO:0007010">
    <property type="term" value="P:cytoskeleton organization"/>
    <property type="evidence" value="ECO:0007669"/>
    <property type="project" value="InterPro"/>
</dbReference>
<evidence type="ECO:0000313" key="3">
    <source>
        <dbReference type="EMBL" id="GMH98475.1"/>
    </source>
</evidence>
<dbReference type="GO" id="GO:0003779">
    <property type="term" value="F:actin binding"/>
    <property type="evidence" value="ECO:0007669"/>
    <property type="project" value="InterPro"/>
</dbReference>
<keyword evidence="4" id="KW-1185">Reference proteome</keyword>
<dbReference type="SMART" id="SM00153">
    <property type="entry name" value="VHP"/>
    <property type="match status" value="1"/>
</dbReference>
<proteinExistence type="inferred from homology"/>
<organism evidence="3 4">
    <name type="scientific">Triparma verrucosa</name>
    <dbReference type="NCBI Taxonomy" id="1606542"/>
    <lineage>
        <taxon>Eukaryota</taxon>
        <taxon>Sar</taxon>
        <taxon>Stramenopiles</taxon>
        <taxon>Ochrophyta</taxon>
        <taxon>Bolidophyceae</taxon>
        <taxon>Parmales</taxon>
        <taxon>Triparmaceae</taxon>
        <taxon>Triparma</taxon>
    </lineage>
</organism>
<dbReference type="Pfam" id="PF14705">
    <property type="entry name" value="Costars"/>
    <property type="match status" value="1"/>
</dbReference>
<dbReference type="InterPro" id="IPR027817">
    <property type="entry name" value="Costars_dom"/>
</dbReference>
<reference evidence="4" key="1">
    <citation type="journal article" date="2023" name="Commun. Biol.">
        <title>Genome analysis of Parmales, the sister group of diatoms, reveals the evolutionary specialization of diatoms from phago-mixotrophs to photoautotrophs.</title>
        <authorList>
            <person name="Ban H."/>
            <person name="Sato S."/>
            <person name="Yoshikawa S."/>
            <person name="Yamada K."/>
            <person name="Nakamura Y."/>
            <person name="Ichinomiya M."/>
            <person name="Sato N."/>
            <person name="Blanc-Mathieu R."/>
            <person name="Endo H."/>
            <person name="Kuwata A."/>
            <person name="Ogata H."/>
        </authorList>
    </citation>
    <scope>NUCLEOTIDE SEQUENCE [LARGE SCALE GENOMIC DNA]</scope>
    <source>
        <strain evidence="4">NIES 3699</strain>
    </source>
</reference>
<dbReference type="InterPro" id="IPR038095">
    <property type="entry name" value="Costars_sf"/>
</dbReference>
<comment type="similarity">
    <text evidence="1">Belongs to the costars family.</text>
</comment>
<dbReference type="InterPro" id="IPR036886">
    <property type="entry name" value="Villin_headpiece_dom_sf"/>
</dbReference>
<dbReference type="EMBL" id="BRXX01000218">
    <property type="protein sequence ID" value="GMH98475.1"/>
    <property type="molecule type" value="Genomic_DNA"/>
</dbReference>
<dbReference type="PANTHER" id="PTHR46334:SF1">
    <property type="entry name" value="COSTARS FAMILY PROTEIN ABRACL"/>
    <property type="match status" value="1"/>
</dbReference>
<dbReference type="Gene3D" id="1.10.10.1540">
    <property type="entry name" value="Costar domain"/>
    <property type="match status" value="1"/>
</dbReference>
<comment type="caution">
    <text evidence="3">The sequence shown here is derived from an EMBL/GenBank/DDBJ whole genome shotgun (WGS) entry which is preliminary data.</text>
</comment>
<evidence type="ECO:0000259" key="2">
    <source>
        <dbReference type="PROSITE" id="PS51089"/>
    </source>
</evidence>
<sequence>MSDNHEERIDLEVAQLVLDISRLSPNGDNSVPFGILFDDDDVAQYYEALIGTLKAAKKRGLVDFKGQMLLKGAHDDVLISVINGGGGGGGDKKAVAPVVIEESGGEPPPAPMPVTPSSSSEVEVELLNTPTSLPSTVDVTKKEQYLSDADFEEAFGMDKDAFAKLPKWKQQGAKKKAGLF</sequence>
<dbReference type="SUPFAM" id="SSF47050">
    <property type="entry name" value="VHP, Villin headpiece domain"/>
    <property type="match status" value="1"/>
</dbReference>
<dbReference type="AlphaFoldDB" id="A0A9W7C2G5"/>
<evidence type="ECO:0000313" key="4">
    <source>
        <dbReference type="Proteomes" id="UP001165160"/>
    </source>
</evidence>
<feature type="domain" description="HP" evidence="2">
    <location>
        <begin position="116"/>
        <end position="180"/>
    </location>
</feature>
<dbReference type="Proteomes" id="UP001165160">
    <property type="component" value="Unassembled WGS sequence"/>
</dbReference>
<dbReference type="GO" id="GO:0032970">
    <property type="term" value="P:regulation of actin filament-based process"/>
    <property type="evidence" value="ECO:0007669"/>
    <property type="project" value="TreeGrafter"/>
</dbReference>
<dbReference type="Pfam" id="PF02209">
    <property type="entry name" value="VHP"/>
    <property type="match status" value="1"/>
</dbReference>
<dbReference type="InterPro" id="IPR044302">
    <property type="entry name" value="Costars"/>
</dbReference>
<dbReference type="SMART" id="SM01283">
    <property type="entry name" value="Costars"/>
    <property type="match status" value="1"/>
</dbReference>
<protein>
    <recommendedName>
        <fullName evidence="2">HP domain-containing protein</fullName>
    </recommendedName>
</protein>
<dbReference type="Gene3D" id="1.10.950.10">
    <property type="entry name" value="Villin headpiece domain"/>
    <property type="match status" value="1"/>
</dbReference>